<keyword evidence="1" id="KW-0812">Transmembrane</keyword>
<proteinExistence type="predicted"/>
<comment type="caution">
    <text evidence="3">The sequence shown here is derived from an EMBL/GenBank/DDBJ whole genome shotgun (WGS) entry which is preliminary data.</text>
</comment>
<keyword evidence="4" id="KW-1185">Reference proteome</keyword>
<dbReference type="Proteomes" id="UP001059610">
    <property type="component" value="Unassembled WGS sequence"/>
</dbReference>
<feature type="transmembrane region" description="Helical" evidence="1">
    <location>
        <begin position="727"/>
        <end position="751"/>
    </location>
</feature>
<keyword evidence="1" id="KW-1133">Transmembrane helix</keyword>
<protein>
    <recommendedName>
        <fullName evidence="2">Toxin VasX N-terminal region domain-containing protein</fullName>
    </recommendedName>
</protein>
<keyword evidence="1" id="KW-0472">Membrane</keyword>
<organism evidence="3 4">
    <name type="scientific">Pragia fontium</name>
    <dbReference type="NCBI Taxonomy" id="82985"/>
    <lineage>
        <taxon>Bacteria</taxon>
        <taxon>Pseudomonadati</taxon>
        <taxon>Pseudomonadota</taxon>
        <taxon>Gammaproteobacteria</taxon>
        <taxon>Enterobacterales</taxon>
        <taxon>Budviciaceae</taxon>
        <taxon>Pragia</taxon>
    </lineage>
</organism>
<dbReference type="CDD" id="cd20707">
    <property type="entry name" value="MIX_III"/>
    <property type="match status" value="1"/>
</dbReference>
<dbReference type="Pfam" id="PF20249">
    <property type="entry name" value="VasX_N"/>
    <property type="match status" value="1"/>
</dbReference>
<feature type="transmembrane region" description="Helical" evidence="1">
    <location>
        <begin position="771"/>
        <end position="792"/>
    </location>
</feature>
<evidence type="ECO:0000313" key="3">
    <source>
        <dbReference type="EMBL" id="GKX61842.1"/>
    </source>
</evidence>
<sequence length="932" mass="104966">MTQKTNNAALPSVSSVSAQISSNSSIALNSGCKSSKHDAGGCPACQKEGDLFLLPLRYAVTCKEEGFPVLPLPSGAEGKFSPMPLNSSHYCTQMLREGYLYVLEERESLTRWRGFTVSAEGCLSEAEPECLPDTPPKFNCDVTTHGVNAACINFQHSDQINLISIVFSPDKITKSRLDYYQGEGKTELQSITPEQIKLSVNTSDENRLDVIKPEDLLAYVLEFYLADFSKKKYDRGGHIAKKFYNAQLLIEEVENISGKPVPKLDKESINKPYSDMLFSVPTIDMTTSRYPKLIEVLSQHNGAGIVINDAIGITQSLSDWRNKVYDEQFKDWFQEVDSEGYTNEEKYIIFQKLQDLKNSYREKRIATATKRSIEQANQSIDAMRDENYLFTEEMEKQYREKVIAFIQSDTQRVFSGAEKTAEFKAEFENKYWSQLNKQKLAEFESELNKRTEMANQYTVSRDKDVLLWLQSQRLIKHLDVYDQQDIKQGILFSEQVGRCFFGISSSPLLSEALDRWWTADFSDNSNLCWRAYLFNQKKAEKYLNNYIASASASASESASESSSVDDDISVIALFRGASPHLDSLLTLFGQVDDMIERGYIRNHRVAMLAVIFADLGRAFLRGVATNRLDRLLVGRFTNMIIASIGQRAIQLNILEQLGQGVNQVNINLAERKGTYARGYVETNLRRALENPAIGNFYKVRLNGGLAILESVVLLNLVASFKAEGKDYLALTAGVTTLSATAFSVYASYIELAYAENSVMVRNSTCSYLGRFSFWGGTLNFIAGGALAISDFIDAKDAINNGNNILFIGYLTRAVALVAYTALRYTIAIEASAVWLEYISQTAQRNINRFLSRALFNFATSSVIRASIPRMLVWVPYLGIIIIVATIGIYIFEPNQLENWFKRCCFGQRELKDKYADIEEEMRTLSLAVEECI</sequence>
<name>A0ABQ5LFV2_9GAMM</name>
<feature type="transmembrane region" description="Helical" evidence="1">
    <location>
        <begin position="870"/>
        <end position="891"/>
    </location>
</feature>
<evidence type="ECO:0000256" key="1">
    <source>
        <dbReference type="SAM" id="Phobius"/>
    </source>
</evidence>
<reference evidence="3" key="1">
    <citation type="submission" date="2022-06" db="EMBL/GenBank/DDBJ databases">
        <title>Draft genome sequences of Pragia fontium str. JCM24417.</title>
        <authorList>
            <person name="Wakabayashi Y."/>
            <person name="Kojima K."/>
        </authorList>
    </citation>
    <scope>NUCLEOTIDE SEQUENCE</scope>
    <source>
        <strain evidence="3">JCM 24417</strain>
    </source>
</reference>
<feature type="transmembrane region" description="Helical" evidence="1">
    <location>
        <begin position="804"/>
        <end position="826"/>
    </location>
</feature>
<evidence type="ECO:0000259" key="2">
    <source>
        <dbReference type="Pfam" id="PF20249"/>
    </source>
</evidence>
<dbReference type="NCBIfam" id="NF041559">
    <property type="entry name" value="BTH_I2691_fam"/>
    <property type="match status" value="1"/>
</dbReference>
<gene>
    <name evidence="3" type="ORF">SOASR032_04110</name>
</gene>
<accession>A0ABQ5LFV2</accession>
<feature type="domain" description="Toxin VasX N-terminal region" evidence="2">
    <location>
        <begin position="42"/>
        <end position="195"/>
    </location>
</feature>
<dbReference type="InterPro" id="IPR048126">
    <property type="entry name" value="Toxin_VasX"/>
</dbReference>
<dbReference type="InterPro" id="IPR046864">
    <property type="entry name" value="VasX_N"/>
</dbReference>
<dbReference type="RefSeq" id="WP_309297328.1">
    <property type="nucleotide sequence ID" value="NZ_BRLJ01000001.1"/>
</dbReference>
<evidence type="ECO:0000313" key="4">
    <source>
        <dbReference type="Proteomes" id="UP001059610"/>
    </source>
</evidence>
<dbReference type="EMBL" id="BRLJ01000001">
    <property type="protein sequence ID" value="GKX61842.1"/>
    <property type="molecule type" value="Genomic_DNA"/>
</dbReference>